<name>A0A0J1EIX8_RHOIS</name>
<dbReference type="EMBL" id="LECT01000017">
    <property type="protein sequence ID" value="KLU05459.1"/>
    <property type="molecule type" value="Genomic_DNA"/>
</dbReference>
<keyword evidence="3" id="KW-1185">Reference proteome</keyword>
<dbReference type="Proteomes" id="UP000036367">
    <property type="component" value="Unassembled WGS sequence"/>
</dbReference>
<reference evidence="2" key="1">
    <citation type="submission" date="2015-05" db="EMBL/GenBank/DDBJ databases">
        <title>Permanent draft genome of Rhodopirellula islandicus K833.</title>
        <authorList>
            <person name="Kizina J."/>
            <person name="Richter M."/>
            <person name="Glockner F.O."/>
            <person name="Harder J."/>
        </authorList>
    </citation>
    <scope>NUCLEOTIDE SEQUENCE [LARGE SCALE GENOMIC DNA]</scope>
    <source>
        <strain evidence="2">K833</strain>
    </source>
</reference>
<protein>
    <submittedName>
        <fullName evidence="2">Uncharacterized protein</fullName>
    </submittedName>
</protein>
<accession>A0A0J1EIX8</accession>
<organism evidence="2 3">
    <name type="scientific">Rhodopirellula islandica</name>
    <dbReference type="NCBI Taxonomy" id="595434"/>
    <lineage>
        <taxon>Bacteria</taxon>
        <taxon>Pseudomonadati</taxon>
        <taxon>Planctomycetota</taxon>
        <taxon>Planctomycetia</taxon>
        <taxon>Pirellulales</taxon>
        <taxon>Pirellulaceae</taxon>
        <taxon>Rhodopirellula</taxon>
    </lineage>
</organism>
<evidence type="ECO:0000313" key="3">
    <source>
        <dbReference type="Proteomes" id="UP000036367"/>
    </source>
</evidence>
<evidence type="ECO:0000313" key="2">
    <source>
        <dbReference type="EMBL" id="KLU05459.1"/>
    </source>
</evidence>
<gene>
    <name evidence="2" type="ORF">RISK_002091</name>
</gene>
<proteinExistence type="predicted"/>
<dbReference type="STRING" id="595434.RISK_002091"/>
<comment type="caution">
    <text evidence="2">The sequence shown here is derived from an EMBL/GenBank/DDBJ whole genome shotgun (WGS) entry which is preliminary data.</text>
</comment>
<feature type="compositionally biased region" description="Low complexity" evidence="1">
    <location>
        <begin position="48"/>
        <end position="60"/>
    </location>
</feature>
<sequence>MVRYRKGSSCLTLPGGPPCRIAPAGPQAIRPSENCRGNRRPTKSPESQPFAFPPLAQLPAISGQAQSPTIPRGTNGPGAEHRTGRLLGGPPSLLRPQPRRLDIVRKRRGSPFCPRLSRDRSPIGRRAELLSPSVRSGWSIGRFEVAKPATHRRRPRTILRRGNPIDSLCYAKEDGEAS</sequence>
<feature type="region of interest" description="Disordered" evidence="1">
    <location>
        <begin position="1"/>
        <end position="96"/>
    </location>
</feature>
<dbReference type="AlphaFoldDB" id="A0A0J1EIX8"/>
<evidence type="ECO:0000256" key="1">
    <source>
        <dbReference type="SAM" id="MobiDB-lite"/>
    </source>
</evidence>